<dbReference type="GO" id="GO:0004867">
    <property type="term" value="F:serine-type endopeptidase inhibitor activity"/>
    <property type="evidence" value="ECO:0007669"/>
    <property type="project" value="TreeGrafter"/>
</dbReference>
<gene>
    <name evidence="4" type="ORF">M513_09778</name>
    <name evidence="3" type="ORF">M513_11059</name>
    <name evidence="5" type="ORF">M514_17082</name>
</gene>
<accession>A0A085NMB4</accession>
<dbReference type="PANTHER" id="PTHR19441">
    <property type="entry name" value="WHEY ACDIC PROTEIN WAP"/>
    <property type="match status" value="1"/>
</dbReference>
<feature type="domain" description="WAP" evidence="2">
    <location>
        <begin position="88"/>
        <end position="137"/>
    </location>
</feature>
<dbReference type="PANTHER" id="PTHR19441:SF98">
    <property type="entry name" value="WAP DOMAIN-CONTAINING PROTEIN"/>
    <property type="match status" value="1"/>
</dbReference>
<evidence type="ECO:0000256" key="1">
    <source>
        <dbReference type="SAM" id="SignalP"/>
    </source>
</evidence>
<dbReference type="Pfam" id="PF00095">
    <property type="entry name" value="WAP"/>
    <property type="match status" value="4"/>
</dbReference>
<dbReference type="EMBL" id="KL367486">
    <property type="protein sequence ID" value="KFD70610.1"/>
    <property type="molecule type" value="Genomic_DNA"/>
</dbReference>
<dbReference type="InterPro" id="IPR008197">
    <property type="entry name" value="WAP_dom"/>
</dbReference>
<feature type="chain" id="PRO_5010405431" description="WAP domain-containing protein" evidence="1">
    <location>
        <begin position="24"/>
        <end position="242"/>
    </location>
</feature>
<organism evidence="5">
    <name type="scientific">Trichuris suis</name>
    <name type="common">pig whipworm</name>
    <dbReference type="NCBI Taxonomy" id="68888"/>
    <lineage>
        <taxon>Eukaryota</taxon>
        <taxon>Metazoa</taxon>
        <taxon>Ecdysozoa</taxon>
        <taxon>Nematoda</taxon>
        <taxon>Enoplea</taxon>
        <taxon>Dorylaimia</taxon>
        <taxon>Trichinellida</taxon>
        <taxon>Trichuridae</taxon>
        <taxon>Trichuris</taxon>
    </lineage>
</organism>
<keyword evidence="6" id="KW-1185">Reference proteome</keyword>
<dbReference type="GO" id="GO:0045087">
    <property type="term" value="P:innate immune response"/>
    <property type="evidence" value="ECO:0007669"/>
    <property type="project" value="TreeGrafter"/>
</dbReference>
<dbReference type="PROSITE" id="PS51390">
    <property type="entry name" value="WAP"/>
    <property type="match status" value="3"/>
</dbReference>
<dbReference type="Proteomes" id="UP000030764">
    <property type="component" value="Unassembled WGS sequence"/>
</dbReference>
<evidence type="ECO:0000313" key="6">
    <source>
        <dbReference type="Proteomes" id="UP000030764"/>
    </source>
</evidence>
<dbReference type="InterPro" id="IPR050514">
    <property type="entry name" value="WAP_four-disulfide_core"/>
</dbReference>
<evidence type="ECO:0000313" key="3">
    <source>
        <dbReference type="EMBL" id="KFD48039.1"/>
    </source>
</evidence>
<feature type="signal peptide" evidence="1">
    <location>
        <begin position="1"/>
        <end position="23"/>
    </location>
</feature>
<dbReference type="Proteomes" id="UP000030758">
    <property type="component" value="Unassembled WGS sequence"/>
</dbReference>
<keyword evidence="1" id="KW-0732">Signal</keyword>
<dbReference type="MEROPS" id="I17.003"/>
<dbReference type="GO" id="GO:0019731">
    <property type="term" value="P:antibacterial humoral response"/>
    <property type="evidence" value="ECO:0007669"/>
    <property type="project" value="TreeGrafter"/>
</dbReference>
<dbReference type="InterPro" id="IPR036645">
    <property type="entry name" value="Elafin-like_sf"/>
</dbReference>
<evidence type="ECO:0000313" key="4">
    <source>
        <dbReference type="EMBL" id="KFD49331.1"/>
    </source>
</evidence>
<name>A0A085NMB4_9BILA</name>
<dbReference type="SMART" id="SM00217">
    <property type="entry name" value="WAP"/>
    <property type="match status" value="4"/>
</dbReference>
<dbReference type="AlphaFoldDB" id="A0A085NMB4"/>
<evidence type="ECO:0000313" key="5">
    <source>
        <dbReference type="EMBL" id="KFD70610.1"/>
    </source>
</evidence>
<sequence>MAAQWFHVLFATLAILNLPAAEGRKTGSCPKLLVEIADDAIDRCDRDENCEGRRICCPTVKGRICMAPIDVRAMGKLLTRANISHFKHITKTGNELCPPYVGSRKSDAIDRCQRDSDCPQGRYCCDSIAGYVCMKPEPAVQARSEGVCPKLSAERKADAIDRCRSDSECPAKYICCETVAGNVCMHPETLQPTSMYREGKCPRSPVTTIIGARDRCQRDTDCDDDWKCCQTVRGKMCLKPKD</sequence>
<dbReference type="SUPFAM" id="SSF57256">
    <property type="entry name" value="Elafin-like"/>
    <property type="match status" value="4"/>
</dbReference>
<dbReference type="Gene3D" id="4.10.75.10">
    <property type="entry name" value="Elafin-like"/>
    <property type="match status" value="4"/>
</dbReference>
<dbReference type="EMBL" id="KL363273">
    <property type="protein sequence ID" value="KFD49331.1"/>
    <property type="molecule type" value="Genomic_DNA"/>
</dbReference>
<proteinExistence type="predicted"/>
<dbReference type="GO" id="GO:0005615">
    <property type="term" value="C:extracellular space"/>
    <property type="evidence" value="ECO:0007669"/>
    <property type="project" value="TreeGrafter"/>
</dbReference>
<feature type="domain" description="WAP" evidence="2">
    <location>
        <begin position="141"/>
        <end position="188"/>
    </location>
</feature>
<protein>
    <recommendedName>
        <fullName evidence="2">WAP domain-containing protein</fullName>
    </recommendedName>
</protein>
<feature type="domain" description="WAP" evidence="2">
    <location>
        <begin position="22"/>
        <end position="69"/>
    </location>
</feature>
<reference evidence="5 6" key="1">
    <citation type="journal article" date="2014" name="Nat. Genet.">
        <title>Genome and transcriptome of the porcine whipworm Trichuris suis.</title>
        <authorList>
            <person name="Jex A.R."/>
            <person name="Nejsum P."/>
            <person name="Schwarz E.M."/>
            <person name="Hu L."/>
            <person name="Young N.D."/>
            <person name="Hall R.S."/>
            <person name="Korhonen P.K."/>
            <person name="Liao S."/>
            <person name="Thamsborg S."/>
            <person name="Xia J."/>
            <person name="Xu P."/>
            <person name="Wang S."/>
            <person name="Scheerlinck J.P."/>
            <person name="Hofmann A."/>
            <person name="Sternberg P.W."/>
            <person name="Wang J."/>
            <person name="Gasser R.B."/>
        </authorList>
    </citation>
    <scope>NUCLEOTIDE SEQUENCE [LARGE SCALE GENOMIC DNA]</scope>
    <source>
        <strain evidence="5">DCEP-RM93F</strain>
        <strain evidence="3">DCEP-RM93M</strain>
    </source>
</reference>
<dbReference type="EMBL" id="KL363305">
    <property type="protein sequence ID" value="KFD48039.1"/>
    <property type="molecule type" value="Genomic_DNA"/>
</dbReference>
<evidence type="ECO:0000259" key="2">
    <source>
        <dbReference type="PROSITE" id="PS51390"/>
    </source>
</evidence>